<dbReference type="AlphaFoldDB" id="A4BRZ5"/>
<dbReference type="FunFam" id="3.30.300.20:FF:000003">
    <property type="entry name" value="GTPase Era"/>
    <property type="match status" value="1"/>
</dbReference>
<keyword evidence="7" id="KW-0963">Cytoplasm</keyword>
<dbReference type="InterPro" id="IPR009019">
    <property type="entry name" value="KH_sf_prok-type"/>
</dbReference>
<keyword evidence="6 7" id="KW-0342">GTP-binding</keyword>
<keyword evidence="5 7" id="KW-0694">RNA-binding</keyword>
<keyword evidence="7" id="KW-0699">rRNA-binding</keyword>
<dbReference type="InterPro" id="IPR005662">
    <property type="entry name" value="GTPase_Era-like"/>
</dbReference>
<dbReference type="NCBIfam" id="TIGR00436">
    <property type="entry name" value="era"/>
    <property type="match status" value="1"/>
</dbReference>
<dbReference type="PRINTS" id="PR00326">
    <property type="entry name" value="GTP1OBG"/>
</dbReference>
<dbReference type="Gene3D" id="3.40.50.300">
    <property type="entry name" value="P-loop containing nucleotide triphosphate hydrolases"/>
    <property type="match status" value="1"/>
</dbReference>
<dbReference type="GO" id="GO:0005525">
    <property type="term" value="F:GTP binding"/>
    <property type="evidence" value="ECO:0007669"/>
    <property type="project" value="UniProtKB-UniRule"/>
</dbReference>
<dbReference type="InterPro" id="IPR027417">
    <property type="entry name" value="P-loop_NTPase"/>
</dbReference>
<evidence type="ECO:0000256" key="1">
    <source>
        <dbReference type="ARBA" id="ARBA00007921"/>
    </source>
</evidence>
<evidence type="ECO:0000256" key="8">
    <source>
        <dbReference type="PROSITE-ProRule" id="PRU01050"/>
    </source>
</evidence>
<feature type="region of interest" description="G1" evidence="8">
    <location>
        <begin position="26"/>
        <end position="33"/>
    </location>
</feature>
<feature type="region of interest" description="G2" evidence="8">
    <location>
        <begin position="52"/>
        <end position="56"/>
    </location>
</feature>
<dbReference type="GO" id="GO:0000028">
    <property type="term" value="P:ribosomal small subunit assembly"/>
    <property type="evidence" value="ECO:0007669"/>
    <property type="project" value="TreeGrafter"/>
</dbReference>
<dbReference type="GO" id="GO:0005886">
    <property type="term" value="C:plasma membrane"/>
    <property type="evidence" value="ECO:0007669"/>
    <property type="project" value="UniProtKB-SubCell"/>
</dbReference>
<evidence type="ECO:0000256" key="2">
    <source>
        <dbReference type="ARBA" id="ARBA00020484"/>
    </source>
</evidence>
<dbReference type="Pfam" id="PF01926">
    <property type="entry name" value="MMR_HSR1"/>
    <property type="match status" value="1"/>
</dbReference>
<dbReference type="HAMAP" id="MF_00367">
    <property type="entry name" value="GTPase_Era"/>
    <property type="match status" value="1"/>
</dbReference>
<dbReference type="eggNOG" id="COG1159">
    <property type="taxonomic scope" value="Bacteria"/>
</dbReference>
<dbReference type="InterPro" id="IPR005225">
    <property type="entry name" value="Small_GTP-bd"/>
</dbReference>
<proteinExistence type="inferred from homology"/>
<sequence>MTDLNDTCGVSATASQLRCGFAALVGRPNVGKSTLLNTLLGRKVTIVSRKPQTTRHRILGIHTLTGAQIVYVDTPGLHRQENTAMNRCLNRTATTVLAEADVAVFLVDALRWTQEDEFVLERLTPFANPVILALNKIDRLRAKQALLPLIDRLSGRRDFAAVVPVSASRGINLAALEAEIVQQLPNSVAYFPQEQITDRSERFMAAELIRERLLKTLGQELPYASTVAIEAFEQEGRLRRIAAVIWIERRGQKPIVIGHKGQRLKQIGRQAREEMEALFGAVVYLQLWVKVREGWSDDERALGLLGYAEP</sequence>
<evidence type="ECO:0000256" key="3">
    <source>
        <dbReference type="ARBA" id="ARBA00022517"/>
    </source>
</evidence>
<dbReference type="Gene3D" id="3.30.300.20">
    <property type="match status" value="1"/>
</dbReference>
<organism evidence="12 13">
    <name type="scientific">Nitrococcus mobilis Nb-231</name>
    <dbReference type="NCBI Taxonomy" id="314278"/>
    <lineage>
        <taxon>Bacteria</taxon>
        <taxon>Pseudomonadati</taxon>
        <taxon>Pseudomonadota</taxon>
        <taxon>Gammaproteobacteria</taxon>
        <taxon>Chromatiales</taxon>
        <taxon>Ectothiorhodospiraceae</taxon>
        <taxon>Nitrococcus</taxon>
    </lineage>
</organism>
<dbReference type="InterPro" id="IPR006073">
    <property type="entry name" value="GTP-bd"/>
</dbReference>
<dbReference type="NCBIfam" id="NF000908">
    <property type="entry name" value="PRK00089.1"/>
    <property type="match status" value="1"/>
</dbReference>
<keyword evidence="7" id="KW-1003">Cell membrane</keyword>
<comment type="subunit">
    <text evidence="7">Monomer.</text>
</comment>
<dbReference type="PANTHER" id="PTHR42698:SF1">
    <property type="entry name" value="GTPASE ERA, MITOCHONDRIAL"/>
    <property type="match status" value="1"/>
</dbReference>
<protein>
    <recommendedName>
        <fullName evidence="2 7">GTPase Era</fullName>
    </recommendedName>
</protein>
<keyword evidence="3 7" id="KW-0690">Ribosome biogenesis</keyword>
<name>A4BRZ5_9GAMM</name>
<dbReference type="SUPFAM" id="SSF54814">
    <property type="entry name" value="Prokaryotic type KH domain (KH-domain type II)"/>
    <property type="match status" value="1"/>
</dbReference>
<dbReference type="NCBIfam" id="TIGR00231">
    <property type="entry name" value="small_GTP"/>
    <property type="match status" value="1"/>
</dbReference>
<dbReference type="HOGENOM" id="CLU_038009_1_2_6"/>
<feature type="binding site" evidence="7">
    <location>
        <begin position="73"/>
        <end position="77"/>
    </location>
    <ligand>
        <name>GTP</name>
        <dbReference type="ChEBI" id="CHEBI:37565"/>
    </ligand>
</feature>
<evidence type="ECO:0000256" key="5">
    <source>
        <dbReference type="ARBA" id="ARBA00022884"/>
    </source>
</evidence>
<keyword evidence="4 7" id="KW-0547">Nucleotide-binding</keyword>
<dbReference type="GO" id="GO:0005829">
    <property type="term" value="C:cytosol"/>
    <property type="evidence" value="ECO:0007669"/>
    <property type="project" value="TreeGrafter"/>
</dbReference>
<evidence type="ECO:0000256" key="9">
    <source>
        <dbReference type="RuleBase" id="RU003761"/>
    </source>
</evidence>
<dbReference type="PANTHER" id="PTHR42698">
    <property type="entry name" value="GTPASE ERA"/>
    <property type="match status" value="1"/>
</dbReference>
<dbReference type="InterPro" id="IPR015946">
    <property type="entry name" value="KH_dom-like_a/b"/>
</dbReference>
<gene>
    <name evidence="7" type="primary">era</name>
    <name evidence="12" type="ORF">NB231_01149</name>
</gene>
<feature type="domain" description="KH type-2" evidence="10">
    <location>
        <begin position="217"/>
        <end position="293"/>
    </location>
</feature>
<dbReference type="PROSITE" id="PS51713">
    <property type="entry name" value="G_ERA"/>
    <property type="match status" value="1"/>
</dbReference>
<dbReference type="GO" id="GO:0043024">
    <property type="term" value="F:ribosomal small subunit binding"/>
    <property type="evidence" value="ECO:0007669"/>
    <property type="project" value="TreeGrafter"/>
</dbReference>
<dbReference type="Proteomes" id="UP000003374">
    <property type="component" value="Unassembled WGS sequence"/>
</dbReference>
<dbReference type="FunFam" id="3.40.50.300:FF:000094">
    <property type="entry name" value="GTPase Era"/>
    <property type="match status" value="1"/>
</dbReference>
<feature type="region of interest" description="G4" evidence="8">
    <location>
        <begin position="135"/>
        <end position="138"/>
    </location>
</feature>
<feature type="binding site" evidence="7">
    <location>
        <begin position="26"/>
        <end position="33"/>
    </location>
    <ligand>
        <name>GTP</name>
        <dbReference type="ChEBI" id="CHEBI:37565"/>
    </ligand>
</feature>
<keyword evidence="13" id="KW-1185">Reference proteome</keyword>
<dbReference type="CDD" id="cd22534">
    <property type="entry name" value="KH-II_Era"/>
    <property type="match status" value="1"/>
</dbReference>
<evidence type="ECO:0000256" key="7">
    <source>
        <dbReference type="HAMAP-Rule" id="MF_00367"/>
    </source>
</evidence>
<dbReference type="STRING" id="314278.NB231_01149"/>
<dbReference type="SUPFAM" id="SSF52540">
    <property type="entry name" value="P-loop containing nucleoside triphosphate hydrolases"/>
    <property type="match status" value="1"/>
</dbReference>
<reference evidence="12 13" key="1">
    <citation type="submission" date="2006-02" db="EMBL/GenBank/DDBJ databases">
        <authorList>
            <person name="Waterbury J."/>
            <person name="Ferriera S."/>
            <person name="Johnson J."/>
            <person name="Kravitz S."/>
            <person name="Halpern A."/>
            <person name="Remington K."/>
            <person name="Beeson K."/>
            <person name="Tran B."/>
            <person name="Rogers Y.-H."/>
            <person name="Friedman R."/>
            <person name="Venter J.C."/>
        </authorList>
    </citation>
    <scope>NUCLEOTIDE SEQUENCE [LARGE SCALE GENOMIC DNA]</scope>
    <source>
        <strain evidence="12 13">Nb-231</strain>
    </source>
</reference>
<dbReference type="GO" id="GO:0003924">
    <property type="term" value="F:GTPase activity"/>
    <property type="evidence" value="ECO:0007669"/>
    <property type="project" value="UniProtKB-UniRule"/>
</dbReference>
<evidence type="ECO:0000256" key="6">
    <source>
        <dbReference type="ARBA" id="ARBA00023134"/>
    </source>
</evidence>
<evidence type="ECO:0000259" key="10">
    <source>
        <dbReference type="PROSITE" id="PS50823"/>
    </source>
</evidence>
<dbReference type="EMBL" id="AAOF01000008">
    <property type="protein sequence ID" value="EAR21474.1"/>
    <property type="molecule type" value="Genomic_DNA"/>
</dbReference>
<comment type="function">
    <text evidence="7">An essential GTPase that binds both GDP and GTP, with rapid nucleotide exchange. Plays a role in 16S rRNA processing and 30S ribosomal subunit biogenesis and possibly also in cell cycle regulation and energy metabolism.</text>
</comment>
<dbReference type="CDD" id="cd04163">
    <property type="entry name" value="Era"/>
    <property type="match status" value="1"/>
</dbReference>
<feature type="region of interest" description="G3" evidence="8">
    <location>
        <begin position="73"/>
        <end position="76"/>
    </location>
</feature>
<dbReference type="PROSITE" id="PS50823">
    <property type="entry name" value="KH_TYPE_2"/>
    <property type="match status" value="1"/>
</dbReference>
<evidence type="ECO:0000313" key="12">
    <source>
        <dbReference type="EMBL" id="EAR21474.1"/>
    </source>
</evidence>
<dbReference type="Pfam" id="PF07650">
    <property type="entry name" value="KH_2"/>
    <property type="match status" value="1"/>
</dbReference>
<comment type="similarity">
    <text evidence="1 7 8 9">Belongs to the TRAFAC class TrmE-Era-EngA-EngB-Septin-like GTPase superfamily. Era GTPase family.</text>
</comment>
<feature type="binding site" evidence="7">
    <location>
        <begin position="135"/>
        <end position="138"/>
    </location>
    <ligand>
        <name>GTP</name>
        <dbReference type="ChEBI" id="CHEBI:37565"/>
    </ligand>
</feature>
<evidence type="ECO:0000256" key="4">
    <source>
        <dbReference type="ARBA" id="ARBA00022741"/>
    </source>
</evidence>
<dbReference type="GO" id="GO:0070181">
    <property type="term" value="F:small ribosomal subunit rRNA binding"/>
    <property type="evidence" value="ECO:0007669"/>
    <property type="project" value="UniProtKB-UniRule"/>
</dbReference>
<evidence type="ECO:0000313" key="13">
    <source>
        <dbReference type="Proteomes" id="UP000003374"/>
    </source>
</evidence>
<feature type="region of interest" description="G5" evidence="8">
    <location>
        <begin position="165"/>
        <end position="167"/>
    </location>
</feature>
<dbReference type="InterPro" id="IPR004044">
    <property type="entry name" value="KH_dom_type_2"/>
</dbReference>
<comment type="subcellular location">
    <subcellularLocation>
        <location evidence="7">Cytoplasm</location>
    </subcellularLocation>
    <subcellularLocation>
        <location evidence="7">Cell membrane</location>
        <topology evidence="7">Peripheral membrane protein</topology>
    </subcellularLocation>
</comment>
<evidence type="ECO:0000259" key="11">
    <source>
        <dbReference type="PROSITE" id="PS51713"/>
    </source>
</evidence>
<feature type="domain" description="Era-type G" evidence="11">
    <location>
        <begin position="18"/>
        <end position="186"/>
    </location>
</feature>
<dbReference type="RefSeq" id="WP_004999048.1">
    <property type="nucleotide sequence ID" value="NZ_CH672427.1"/>
</dbReference>
<accession>A4BRZ5</accession>
<comment type="caution">
    <text evidence="12">The sequence shown here is derived from an EMBL/GenBank/DDBJ whole genome shotgun (WGS) entry which is preliminary data.</text>
</comment>
<keyword evidence="7" id="KW-0472">Membrane</keyword>
<dbReference type="InterPro" id="IPR030388">
    <property type="entry name" value="G_ERA_dom"/>
</dbReference>